<keyword evidence="3" id="KW-1185">Reference proteome</keyword>
<evidence type="ECO:0000313" key="3">
    <source>
        <dbReference type="Proteomes" id="UP000540989"/>
    </source>
</evidence>
<evidence type="ECO:0000259" key="1">
    <source>
        <dbReference type="Pfam" id="PF07883"/>
    </source>
</evidence>
<dbReference type="InterPro" id="IPR013096">
    <property type="entry name" value="Cupin_2"/>
</dbReference>
<dbReference type="InterPro" id="IPR011051">
    <property type="entry name" value="RmlC_Cupin_sf"/>
</dbReference>
<dbReference type="PANTHER" id="PTHR36440">
    <property type="entry name" value="PUTATIVE (AFU_ORTHOLOGUE AFUA_8G07350)-RELATED"/>
    <property type="match status" value="1"/>
</dbReference>
<dbReference type="AlphaFoldDB" id="A0A7W7ZGU0"/>
<dbReference type="GO" id="GO:0016853">
    <property type="term" value="F:isomerase activity"/>
    <property type="evidence" value="ECO:0007669"/>
    <property type="project" value="UniProtKB-KW"/>
</dbReference>
<keyword evidence="2" id="KW-0413">Isomerase</keyword>
<accession>A0A7W7ZGU0</accession>
<organism evidence="2 3">
    <name type="scientific">Granulicella aggregans</name>
    <dbReference type="NCBI Taxonomy" id="474949"/>
    <lineage>
        <taxon>Bacteria</taxon>
        <taxon>Pseudomonadati</taxon>
        <taxon>Acidobacteriota</taxon>
        <taxon>Terriglobia</taxon>
        <taxon>Terriglobales</taxon>
        <taxon>Acidobacteriaceae</taxon>
        <taxon>Granulicella</taxon>
    </lineage>
</organism>
<dbReference type="Pfam" id="PF07883">
    <property type="entry name" value="Cupin_2"/>
    <property type="match status" value="1"/>
</dbReference>
<protein>
    <submittedName>
        <fullName evidence="2">Mannose-6-phosphate isomerase-like protein (Cupin superfamily)</fullName>
    </submittedName>
</protein>
<dbReference type="SUPFAM" id="SSF51182">
    <property type="entry name" value="RmlC-like cupins"/>
    <property type="match status" value="1"/>
</dbReference>
<dbReference type="EMBL" id="JACHIP010000005">
    <property type="protein sequence ID" value="MBB5059354.1"/>
    <property type="molecule type" value="Genomic_DNA"/>
</dbReference>
<name>A0A7W7ZGU0_9BACT</name>
<dbReference type="PANTHER" id="PTHR36440:SF1">
    <property type="entry name" value="PUTATIVE (AFU_ORTHOLOGUE AFUA_8G07350)-RELATED"/>
    <property type="match status" value="1"/>
</dbReference>
<proteinExistence type="predicted"/>
<dbReference type="Proteomes" id="UP000540989">
    <property type="component" value="Unassembled WGS sequence"/>
</dbReference>
<dbReference type="InterPro" id="IPR014710">
    <property type="entry name" value="RmlC-like_jellyroll"/>
</dbReference>
<evidence type="ECO:0000313" key="2">
    <source>
        <dbReference type="EMBL" id="MBB5059354.1"/>
    </source>
</evidence>
<feature type="domain" description="Cupin type-2" evidence="1">
    <location>
        <begin position="59"/>
        <end position="126"/>
    </location>
</feature>
<gene>
    <name evidence="2" type="ORF">HDF16_004077</name>
</gene>
<comment type="caution">
    <text evidence="2">The sequence shown here is derived from an EMBL/GenBank/DDBJ whole genome shotgun (WGS) entry which is preliminary data.</text>
</comment>
<dbReference type="InterPro" id="IPR053146">
    <property type="entry name" value="QDO-like"/>
</dbReference>
<sequence length="180" mass="19889">MSESTPQYPPLPPDNLQRTLTLARPDTDQTLPHIGLVGDTYTITVSGDETNGRFCVIDMHIPPGGGPAPHRHDFEETFILLEGEMEATFRGKKSLVRAGDTINIPANAPHQFHNSSSKPVRLLCICSPAGQEKFFQEVGIPVATRTAAPPKLDKEQQEQFMEKAKALAPKYHTELLKEAY</sequence>
<dbReference type="Gene3D" id="2.60.120.10">
    <property type="entry name" value="Jelly Rolls"/>
    <property type="match status" value="1"/>
</dbReference>
<reference evidence="2 3" key="1">
    <citation type="submission" date="2020-08" db="EMBL/GenBank/DDBJ databases">
        <title>Genomic Encyclopedia of Type Strains, Phase IV (KMG-V): Genome sequencing to study the core and pangenomes of soil and plant-associated prokaryotes.</title>
        <authorList>
            <person name="Whitman W."/>
        </authorList>
    </citation>
    <scope>NUCLEOTIDE SEQUENCE [LARGE SCALE GENOMIC DNA]</scope>
    <source>
        <strain evidence="2 3">M8UP14</strain>
    </source>
</reference>
<dbReference type="RefSeq" id="WP_184220636.1">
    <property type="nucleotide sequence ID" value="NZ_JACHIP010000005.1"/>
</dbReference>